<dbReference type="AlphaFoldDB" id="K3X1C8"/>
<feature type="compositionally biased region" description="Basic and acidic residues" evidence="1">
    <location>
        <begin position="132"/>
        <end position="150"/>
    </location>
</feature>
<dbReference type="eggNOG" id="ENOG502SPAD">
    <property type="taxonomic scope" value="Eukaryota"/>
</dbReference>
<organism evidence="2 3">
    <name type="scientific">Globisporangium ultimum (strain ATCC 200006 / CBS 805.95 / DAOM BR144)</name>
    <name type="common">Pythium ultimum</name>
    <dbReference type="NCBI Taxonomy" id="431595"/>
    <lineage>
        <taxon>Eukaryota</taxon>
        <taxon>Sar</taxon>
        <taxon>Stramenopiles</taxon>
        <taxon>Oomycota</taxon>
        <taxon>Peronosporomycetes</taxon>
        <taxon>Pythiales</taxon>
        <taxon>Pythiaceae</taxon>
        <taxon>Globisporangium</taxon>
    </lineage>
</organism>
<feature type="compositionally biased region" description="Basic and acidic residues" evidence="1">
    <location>
        <begin position="99"/>
        <end position="116"/>
    </location>
</feature>
<feature type="region of interest" description="Disordered" evidence="1">
    <location>
        <begin position="96"/>
        <end position="150"/>
    </location>
</feature>
<dbReference type="VEuPathDB" id="FungiDB:PYU1_G011003"/>
<reference evidence="3" key="2">
    <citation type="submission" date="2010-04" db="EMBL/GenBank/DDBJ databases">
        <authorList>
            <person name="Buell R."/>
            <person name="Hamilton J."/>
            <person name="Hostetler J."/>
        </authorList>
    </citation>
    <scope>NUCLEOTIDE SEQUENCE [LARGE SCALE GENOMIC DNA]</scope>
    <source>
        <strain evidence="3">DAOM:BR144</strain>
    </source>
</reference>
<evidence type="ECO:0000256" key="1">
    <source>
        <dbReference type="SAM" id="MobiDB-lite"/>
    </source>
</evidence>
<evidence type="ECO:0000313" key="2">
    <source>
        <dbReference type="EnsemblProtists" id="PYU1_T011027"/>
    </source>
</evidence>
<reference evidence="2" key="3">
    <citation type="submission" date="2015-02" db="UniProtKB">
        <authorList>
            <consortium name="EnsemblProtists"/>
        </authorList>
    </citation>
    <scope>IDENTIFICATION</scope>
    <source>
        <strain evidence="2">DAOM BR144</strain>
    </source>
</reference>
<sequence length="287" mass="31929">MLAQSYKSGLKVVPRVLRAPSSLASVARPNNATFTAQRAACLSTWDRVQSSLWHPMATAEQSLMEMDRIASQFFSRSLFPITRVREGEDDFFNDLTVKSSDEVPDPKKASGSDASDRSYSSYSFSSSTVVDEEGHRVSTTRRRYEDSTGRLKALHEREIDGKKLKNVWQRKNASEKGEHHSMCIGANADEFESQWKHTPFGQAEEEQQKKQVSEGSAKDEDEAKRLGEEQPAKSAFGIDYEAAKAAPANDSKHGKGVTKEAQARSREDAIAQGSKTQEEETTPPNYT</sequence>
<keyword evidence="3" id="KW-1185">Reference proteome</keyword>
<evidence type="ECO:0000313" key="3">
    <source>
        <dbReference type="Proteomes" id="UP000019132"/>
    </source>
</evidence>
<feature type="compositionally biased region" description="Basic and acidic residues" evidence="1">
    <location>
        <begin position="206"/>
        <end position="231"/>
    </location>
</feature>
<feature type="compositionally biased region" description="Basic and acidic residues" evidence="1">
    <location>
        <begin position="250"/>
        <end position="269"/>
    </location>
</feature>
<dbReference type="EMBL" id="GL376590">
    <property type="status" value="NOT_ANNOTATED_CDS"/>
    <property type="molecule type" value="Genomic_DNA"/>
</dbReference>
<protein>
    <submittedName>
        <fullName evidence="2">Uncharacterized protein</fullName>
    </submittedName>
</protein>
<accession>K3X1C8</accession>
<name>K3X1C8_GLOUD</name>
<dbReference type="InParanoid" id="K3X1C8"/>
<reference evidence="3" key="1">
    <citation type="journal article" date="2010" name="Genome Biol.">
        <title>Genome sequence of the necrotrophic plant pathogen Pythium ultimum reveals original pathogenicity mechanisms and effector repertoire.</title>
        <authorList>
            <person name="Levesque C.A."/>
            <person name="Brouwer H."/>
            <person name="Cano L."/>
            <person name="Hamilton J.P."/>
            <person name="Holt C."/>
            <person name="Huitema E."/>
            <person name="Raffaele S."/>
            <person name="Robideau G.P."/>
            <person name="Thines M."/>
            <person name="Win J."/>
            <person name="Zerillo M.M."/>
            <person name="Beakes G.W."/>
            <person name="Boore J.L."/>
            <person name="Busam D."/>
            <person name="Dumas B."/>
            <person name="Ferriera S."/>
            <person name="Fuerstenberg S.I."/>
            <person name="Gachon C.M."/>
            <person name="Gaulin E."/>
            <person name="Govers F."/>
            <person name="Grenville-Briggs L."/>
            <person name="Horner N."/>
            <person name="Hostetler J."/>
            <person name="Jiang R.H."/>
            <person name="Johnson J."/>
            <person name="Krajaejun T."/>
            <person name="Lin H."/>
            <person name="Meijer H.J."/>
            <person name="Moore B."/>
            <person name="Morris P."/>
            <person name="Phuntmart V."/>
            <person name="Puiu D."/>
            <person name="Shetty J."/>
            <person name="Stajich J.E."/>
            <person name="Tripathy S."/>
            <person name="Wawra S."/>
            <person name="van West P."/>
            <person name="Whitty B.R."/>
            <person name="Coutinho P.M."/>
            <person name="Henrissat B."/>
            <person name="Martin F."/>
            <person name="Thomas P.D."/>
            <person name="Tyler B.M."/>
            <person name="De Vries R.P."/>
            <person name="Kamoun S."/>
            <person name="Yandell M."/>
            <person name="Tisserat N."/>
            <person name="Buell C.R."/>
        </authorList>
    </citation>
    <scope>NUCLEOTIDE SEQUENCE</scope>
    <source>
        <strain evidence="3">DAOM:BR144</strain>
    </source>
</reference>
<dbReference type="HOGENOM" id="CLU_071447_1_0_1"/>
<dbReference type="Proteomes" id="UP000019132">
    <property type="component" value="Unassembled WGS sequence"/>
</dbReference>
<feature type="region of interest" description="Disordered" evidence="1">
    <location>
        <begin position="198"/>
        <end position="287"/>
    </location>
</feature>
<feature type="compositionally biased region" description="Low complexity" evidence="1">
    <location>
        <begin position="117"/>
        <end position="127"/>
    </location>
</feature>
<proteinExistence type="predicted"/>
<dbReference type="EnsemblProtists" id="PYU1_T011027">
    <property type="protein sequence ID" value="PYU1_T011027"/>
    <property type="gene ID" value="PYU1_G011003"/>
</dbReference>